<organism evidence="2 3">
    <name type="scientific">Saccharopolyspora gregorii</name>
    <dbReference type="NCBI Taxonomy" id="33914"/>
    <lineage>
        <taxon>Bacteria</taxon>
        <taxon>Bacillati</taxon>
        <taxon>Actinomycetota</taxon>
        <taxon>Actinomycetes</taxon>
        <taxon>Pseudonocardiales</taxon>
        <taxon>Pseudonocardiaceae</taxon>
        <taxon>Saccharopolyspora</taxon>
    </lineage>
</organism>
<comment type="caution">
    <text evidence="2">The sequence shown here is derived from an EMBL/GenBank/DDBJ whole genome shotgun (WGS) entry which is preliminary data.</text>
</comment>
<dbReference type="SMART" id="SM00530">
    <property type="entry name" value="HTH_XRE"/>
    <property type="match status" value="1"/>
</dbReference>
<dbReference type="EMBL" id="BAAAYK010000038">
    <property type="protein sequence ID" value="GAA3360699.1"/>
    <property type="molecule type" value="Genomic_DNA"/>
</dbReference>
<name>A0ABP6RSD7_9PSEU</name>
<dbReference type="InterPro" id="IPR001387">
    <property type="entry name" value="Cro/C1-type_HTH"/>
</dbReference>
<evidence type="ECO:0000313" key="3">
    <source>
        <dbReference type="Proteomes" id="UP001500483"/>
    </source>
</evidence>
<reference evidence="3" key="1">
    <citation type="journal article" date="2019" name="Int. J. Syst. Evol. Microbiol.">
        <title>The Global Catalogue of Microorganisms (GCM) 10K type strain sequencing project: providing services to taxonomists for standard genome sequencing and annotation.</title>
        <authorList>
            <consortium name="The Broad Institute Genomics Platform"/>
            <consortium name="The Broad Institute Genome Sequencing Center for Infectious Disease"/>
            <person name="Wu L."/>
            <person name="Ma J."/>
        </authorList>
    </citation>
    <scope>NUCLEOTIDE SEQUENCE [LARGE SCALE GENOMIC DNA]</scope>
    <source>
        <strain evidence="3">JCM 9687</strain>
    </source>
</reference>
<gene>
    <name evidence="2" type="ORF">GCM10020366_41780</name>
</gene>
<dbReference type="InterPro" id="IPR043917">
    <property type="entry name" value="DUF5753"/>
</dbReference>
<dbReference type="Pfam" id="PF19054">
    <property type="entry name" value="DUF5753"/>
    <property type="match status" value="1"/>
</dbReference>
<dbReference type="Pfam" id="PF13560">
    <property type="entry name" value="HTH_31"/>
    <property type="match status" value="1"/>
</dbReference>
<dbReference type="RefSeq" id="WP_344928873.1">
    <property type="nucleotide sequence ID" value="NZ_BAAAYK010000038.1"/>
</dbReference>
<dbReference type="Gene3D" id="1.10.260.40">
    <property type="entry name" value="lambda repressor-like DNA-binding domains"/>
    <property type="match status" value="1"/>
</dbReference>
<protein>
    <submittedName>
        <fullName evidence="2">Helix-turn-helix transcriptional regulator</fullName>
    </submittedName>
</protein>
<keyword evidence="3" id="KW-1185">Reference proteome</keyword>
<evidence type="ECO:0000313" key="2">
    <source>
        <dbReference type="EMBL" id="GAA3360699.1"/>
    </source>
</evidence>
<dbReference type="Proteomes" id="UP001500483">
    <property type="component" value="Unassembled WGS sequence"/>
</dbReference>
<evidence type="ECO:0000259" key="1">
    <source>
        <dbReference type="PROSITE" id="PS50943"/>
    </source>
</evidence>
<dbReference type="InterPro" id="IPR010982">
    <property type="entry name" value="Lambda_DNA-bd_dom_sf"/>
</dbReference>
<dbReference type="SUPFAM" id="SSF47413">
    <property type="entry name" value="lambda repressor-like DNA-binding domains"/>
    <property type="match status" value="1"/>
</dbReference>
<sequence length="287" mass="32320">MIRMAPDPKMLKIQLGIELRRLREEAECTAAAAAAVVGGTAPKISKIESGKQGITTTEVEKLSALYDAPAKRRKYLIGLASQLPRRSPRRTTYRDAVPDWFQRFHALEYAATDMRIYEVEIVTGLLQTEAYARSTITAWEPAADPRLIDRQVHTRLQRQEVLTRKRDPLNLQVVLSEAALRRVQGGHEVMREQLEHLAEAARKPNIEVRVLPFETPNRIAVASATTLLHLAEQQLSAVYLEDVLGATYLDSPDEFTRYSIVFERLRSASLPHSESLEFIAKVAESHG</sequence>
<dbReference type="PROSITE" id="PS50943">
    <property type="entry name" value="HTH_CROC1"/>
    <property type="match status" value="1"/>
</dbReference>
<proteinExistence type="predicted"/>
<accession>A0ABP6RSD7</accession>
<feature type="domain" description="HTH cro/C1-type" evidence="1">
    <location>
        <begin position="19"/>
        <end position="73"/>
    </location>
</feature>